<dbReference type="Proteomes" id="UP000826195">
    <property type="component" value="Unassembled WGS sequence"/>
</dbReference>
<accession>A0AAV7J847</accession>
<reference evidence="1 2" key="1">
    <citation type="journal article" date="2021" name="J. Hered.">
        <title>A chromosome-level genome assembly of the parasitoid wasp, Cotesia glomerata (Hymenoptera: Braconidae).</title>
        <authorList>
            <person name="Pinto B.J."/>
            <person name="Weis J.J."/>
            <person name="Gamble T."/>
            <person name="Ode P.J."/>
            <person name="Paul R."/>
            <person name="Zaspel J.M."/>
        </authorList>
    </citation>
    <scope>NUCLEOTIDE SEQUENCE [LARGE SCALE GENOMIC DNA]</scope>
    <source>
        <strain evidence="1">CgM1</strain>
    </source>
</reference>
<proteinExistence type="predicted"/>
<gene>
    <name evidence="1" type="ORF">KQX54_011860</name>
</gene>
<evidence type="ECO:0000313" key="1">
    <source>
        <dbReference type="EMBL" id="KAH0567696.1"/>
    </source>
</evidence>
<sequence length="91" mass="10436">MWAVVTRDWTSCLISLLGVFGSWFTMRGHIVAINMAKSWRMGPLELYQRATAKLLSRGGKFPSDPRQHPCTRTVEHFELKPWDSEVTATIE</sequence>
<keyword evidence="2" id="KW-1185">Reference proteome</keyword>
<dbReference type="EMBL" id="JAHXZJ010000001">
    <property type="protein sequence ID" value="KAH0567696.1"/>
    <property type="molecule type" value="Genomic_DNA"/>
</dbReference>
<protein>
    <submittedName>
        <fullName evidence="1">Uncharacterized protein</fullName>
    </submittedName>
</protein>
<evidence type="ECO:0000313" key="2">
    <source>
        <dbReference type="Proteomes" id="UP000826195"/>
    </source>
</evidence>
<name>A0AAV7J847_COTGL</name>
<organism evidence="1 2">
    <name type="scientific">Cotesia glomerata</name>
    <name type="common">Lepidopteran parasitic wasp</name>
    <name type="synonym">Apanteles glomeratus</name>
    <dbReference type="NCBI Taxonomy" id="32391"/>
    <lineage>
        <taxon>Eukaryota</taxon>
        <taxon>Metazoa</taxon>
        <taxon>Ecdysozoa</taxon>
        <taxon>Arthropoda</taxon>
        <taxon>Hexapoda</taxon>
        <taxon>Insecta</taxon>
        <taxon>Pterygota</taxon>
        <taxon>Neoptera</taxon>
        <taxon>Endopterygota</taxon>
        <taxon>Hymenoptera</taxon>
        <taxon>Apocrita</taxon>
        <taxon>Ichneumonoidea</taxon>
        <taxon>Braconidae</taxon>
        <taxon>Microgastrinae</taxon>
        <taxon>Cotesia</taxon>
    </lineage>
</organism>
<comment type="caution">
    <text evidence="1">The sequence shown here is derived from an EMBL/GenBank/DDBJ whole genome shotgun (WGS) entry which is preliminary data.</text>
</comment>
<dbReference type="AlphaFoldDB" id="A0AAV7J847"/>